<gene>
    <name evidence="14" type="primary">hemG</name>
    <name evidence="14" type="ORF">E6H03_01350</name>
</gene>
<dbReference type="SUPFAM" id="SSF54373">
    <property type="entry name" value="FAD-linked reductases, C-terminal domain"/>
    <property type="match status" value="1"/>
</dbReference>
<protein>
    <recommendedName>
        <fullName evidence="6 11">Coproporphyrinogen III oxidase</fullName>
        <ecNumber evidence="5 11">1.3.3.15</ecNumber>
    </recommendedName>
</protein>
<name>A0A537JNR9_9BACT</name>
<evidence type="ECO:0000313" key="14">
    <source>
        <dbReference type="EMBL" id="TMI84816.1"/>
    </source>
</evidence>
<dbReference type="InterPro" id="IPR050464">
    <property type="entry name" value="Zeta_carotene_desat/Oxidored"/>
</dbReference>
<keyword evidence="9 11" id="KW-0560">Oxidoreductase</keyword>
<reference evidence="14 15" key="1">
    <citation type="journal article" date="2019" name="Nat. Microbiol.">
        <title>Mediterranean grassland soil C-N compound turnover is dependent on rainfall and depth, and is mediated by genomically divergent microorganisms.</title>
        <authorList>
            <person name="Diamond S."/>
            <person name="Andeer P.F."/>
            <person name="Li Z."/>
            <person name="Crits-Christoph A."/>
            <person name="Burstein D."/>
            <person name="Anantharaman K."/>
            <person name="Lane K.R."/>
            <person name="Thomas B.C."/>
            <person name="Pan C."/>
            <person name="Northen T.R."/>
            <person name="Banfield J.F."/>
        </authorList>
    </citation>
    <scope>NUCLEOTIDE SEQUENCE [LARGE SCALE GENOMIC DNA]</scope>
    <source>
        <strain evidence="14">NP_6</strain>
    </source>
</reference>
<evidence type="ECO:0000256" key="7">
    <source>
        <dbReference type="ARBA" id="ARBA00022630"/>
    </source>
</evidence>
<evidence type="ECO:0000256" key="2">
    <source>
        <dbReference type="ARBA" id="ARBA00001974"/>
    </source>
</evidence>
<evidence type="ECO:0000256" key="12">
    <source>
        <dbReference type="SAM" id="Phobius"/>
    </source>
</evidence>
<evidence type="ECO:0000256" key="9">
    <source>
        <dbReference type="ARBA" id="ARBA00023002"/>
    </source>
</evidence>
<dbReference type="InterPro" id="IPR004572">
    <property type="entry name" value="Protoporphyrinogen_oxidase"/>
</dbReference>
<dbReference type="UniPathway" id="UPA00252"/>
<dbReference type="GO" id="GO:0006783">
    <property type="term" value="P:heme biosynthetic process"/>
    <property type="evidence" value="ECO:0007669"/>
    <property type="project" value="UniProtKB-UniRule"/>
</dbReference>
<comment type="cofactor">
    <cofactor evidence="2 11">
        <name>FAD</name>
        <dbReference type="ChEBI" id="CHEBI:57692"/>
    </cofactor>
</comment>
<dbReference type="Proteomes" id="UP000318093">
    <property type="component" value="Unassembled WGS sequence"/>
</dbReference>
<dbReference type="NCBIfam" id="TIGR00562">
    <property type="entry name" value="proto_IX_ox"/>
    <property type="match status" value="1"/>
</dbReference>
<comment type="similarity">
    <text evidence="4 11">Belongs to the protoporphyrinogen/coproporphyrinogen oxidase family. Coproporphyrinogen III oxidase subfamily.</text>
</comment>
<keyword evidence="12" id="KW-0812">Transmembrane</keyword>
<dbReference type="PANTHER" id="PTHR42923">
    <property type="entry name" value="PROTOPORPHYRINOGEN OXIDASE"/>
    <property type="match status" value="1"/>
</dbReference>
<dbReference type="Gene3D" id="3.50.50.60">
    <property type="entry name" value="FAD/NAD(P)-binding domain"/>
    <property type="match status" value="1"/>
</dbReference>
<keyword evidence="12" id="KW-0472">Membrane</keyword>
<sequence>MANRGGASGTGAVRIVVVGGGIAGLAAAHHLVEVSAARRIPLELILFESRDRLGGIIATERAGGCIIEGGPDAFLTEKPWALALCQRLGLTDRLIPTREAPRRTFVLHHGRLEPLPDGFVLLGPSRLGPVLRSPLLSWRGKLRLAMDLALPRGRVDGDESVGAFVARRFGREVLDRVVQPLVSAVYTADPSALSLAATMPRFQEMERRHRSIAWALTRSATRRRDAEGSGPRWSLFVTPSGGMQDLVESVARRLPASAVRLRQDVAAVGRSNDAPLWRVDLAGGSAMPADGVILATPAHQTARLVAGLDPDLGRLCEAIPYASSAAVTLAYRRADIGHALDGFGFVVPRSAGRSILAGTFSSVKFPGRAPDGQALLRAFLGDALHRGLLDRDDDALAAAAERDLGDVLDIRARPLLVRVHRHPAAMPQYLVGHQERVSAIAAQASRHAGLALAGAAYGGVGVPDCIRSGEEAAERVLEGVAGASSPGGFVRPRR</sequence>
<feature type="transmembrane region" description="Helical" evidence="12">
    <location>
        <begin position="12"/>
        <end position="32"/>
    </location>
</feature>
<keyword evidence="7 11" id="KW-0285">Flavoprotein</keyword>
<keyword evidence="10 11" id="KW-0350">Heme biosynthesis</keyword>
<feature type="domain" description="Amine oxidase" evidence="13">
    <location>
        <begin position="22"/>
        <end position="477"/>
    </location>
</feature>
<dbReference type="Pfam" id="PF01593">
    <property type="entry name" value="Amino_oxidase"/>
    <property type="match status" value="1"/>
</dbReference>
<keyword evidence="8 11" id="KW-0274">FAD</keyword>
<keyword evidence="12" id="KW-1133">Transmembrane helix</keyword>
<dbReference type="AlphaFoldDB" id="A0A537JNR9"/>
<comment type="subcellular location">
    <subcellularLocation>
        <location evidence="11">Cytoplasm</location>
    </subcellularLocation>
</comment>
<evidence type="ECO:0000256" key="4">
    <source>
        <dbReference type="ARBA" id="ARBA00008310"/>
    </source>
</evidence>
<dbReference type="GO" id="GO:0005737">
    <property type="term" value="C:cytoplasm"/>
    <property type="evidence" value="ECO:0007669"/>
    <property type="project" value="UniProtKB-SubCell"/>
</dbReference>
<evidence type="ECO:0000256" key="5">
    <source>
        <dbReference type="ARBA" id="ARBA00012402"/>
    </source>
</evidence>
<evidence type="ECO:0000256" key="10">
    <source>
        <dbReference type="ARBA" id="ARBA00023133"/>
    </source>
</evidence>
<evidence type="ECO:0000256" key="6">
    <source>
        <dbReference type="ARBA" id="ARBA00019046"/>
    </source>
</evidence>
<comment type="pathway">
    <text evidence="3 11">Porphyrin-containing compound metabolism; protoheme biosynthesis.</text>
</comment>
<dbReference type="EC" id="1.3.3.15" evidence="5 11"/>
<keyword evidence="11" id="KW-0963">Cytoplasm</keyword>
<comment type="catalytic activity">
    <reaction evidence="1">
        <text>coproporphyrinogen III + 3 O2 = coproporphyrin III + 3 H2O2</text>
        <dbReference type="Rhea" id="RHEA:43436"/>
        <dbReference type="ChEBI" id="CHEBI:15379"/>
        <dbReference type="ChEBI" id="CHEBI:16240"/>
        <dbReference type="ChEBI" id="CHEBI:57309"/>
        <dbReference type="ChEBI" id="CHEBI:131725"/>
        <dbReference type="EC" id="1.3.3.15"/>
    </reaction>
    <physiologicalReaction direction="left-to-right" evidence="1">
        <dbReference type="Rhea" id="RHEA:43437"/>
    </physiologicalReaction>
</comment>
<evidence type="ECO:0000259" key="13">
    <source>
        <dbReference type="Pfam" id="PF01593"/>
    </source>
</evidence>
<accession>A0A537JNR9</accession>
<evidence type="ECO:0000256" key="11">
    <source>
        <dbReference type="RuleBase" id="RU364052"/>
    </source>
</evidence>
<comment type="caution">
    <text evidence="14">The sequence shown here is derived from an EMBL/GenBank/DDBJ whole genome shotgun (WGS) entry which is preliminary data.</text>
</comment>
<dbReference type="Gene3D" id="1.10.3110.10">
    <property type="entry name" value="protoporphyrinogen ix oxidase, domain 3"/>
    <property type="match status" value="1"/>
</dbReference>
<dbReference type="Gene3D" id="3.90.660.20">
    <property type="entry name" value="Protoporphyrinogen oxidase, mitochondrial, domain 2"/>
    <property type="match status" value="1"/>
</dbReference>
<comment type="function">
    <text evidence="11">Involved in coproporphyrin-dependent heme b biosynthesis. Catalyzes the oxidation of coproporphyrinogen III to coproporphyrin III.</text>
</comment>
<dbReference type="EMBL" id="VBAN01000044">
    <property type="protein sequence ID" value="TMI84816.1"/>
    <property type="molecule type" value="Genomic_DNA"/>
</dbReference>
<proteinExistence type="inferred from homology"/>
<evidence type="ECO:0000256" key="8">
    <source>
        <dbReference type="ARBA" id="ARBA00022827"/>
    </source>
</evidence>
<evidence type="ECO:0000256" key="3">
    <source>
        <dbReference type="ARBA" id="ARBA00004744"/>
    </source>
</evidence>
<evidence type="ECO:0000313" key="15">
    <source>
        <dbReference type="Proteomes" id="UP000318093"/>
    </source>
</evidence>
<dbReference type="GO" id="GO:0004729">
    <property type="term" value="F:oxygen-dependent protoporphyrinogen oxidase activity"/>
    <property type="evidence" value="ECO:0007669"/>
    <property type="project" value="UniProtKB-UniRule"/>
</dbReference>
<dbReference type="PANTHER" id="PTHR42923:SF3">
    <property type="entry name" value="PROTOPORPHYRINOGEN OXIDASE"/>
    <property type="match status" value="1"/>
</dbReference>
<organism evidence="14 15">
    <name type="scientific">Candidatus Segetimicrobium genomatis</name>
    <dbReference type="NCBI Taxonomy" id="2569760"/>
    <lineage>
        <taxon>Bacteria</taxon>
        <taxon>Bacillati</taxon>
        <taxon>Candidatus Sysuimicrobiota</taxon>
        <taxon>Candidatus Sysuimicrobiia</taxon>
        <taxon>Candidatus Sysuimicrobiales</taxon>
        <taxon>Candidatus Segetimicrobiaceae</taxon>
        <taxon>Candidatus Segetimicrobium</taxon>
    </lineage>
</organism>
<dbReference type="SUPFAM" id="SSF51905">
    <property type="entry name" value="FAD/NAD(P)-binding domain"/>
    <property type="match status" value="1"/>
</dbReference>
<evidence type="ECO:0000256" key="1">
    <source>
        <dbReference type="ARBA" id="ARBA00001755"/>
    </source>
</evidence>
<dbReference type="InterPro" id="IPR036188">
    <property type="entry name" value="FAD/NAD-bd_sf"/>
</dbReference>
<dbReference type="InterPro" id="IPR002937">
    <property type="entry name" value="Amino_oxidase"/>
</dbReference>